<proteinExistence type="predicted"/>
<dbReference type="RefSeq" id="WP_181662524.1">
    <property type="nucleotide sequence ID" value="NZ_JACEHE010000050.1"/>
</dbReference>
<sequence>MVVTVARIENLTVHDRYRIEKAREALAASERLDLSDDRAMARMLGRLESSLSQLLELLDEAAS</sequence>
<name>A0A7W0DUM3_9ACTN</name>
<reference evidence="1 2" key="1">
    <citation type="submission" date="2020-07" db="EMBL/GenBank/DDBJ databases">
        <title>Streptomyces isolated from Indian soil.</title>
        <authorList>
            <person name="Mandal S."/>
            <person name="Maiti P.K."/>
        </authorList>
    </citation>
    <scope>NUCLEOTIDE SEQUENCE [LARGE SCALE GENOMIC DNA]</scope>
    <source>
        <strain evidence="1 2">PSKA28</strain>
    </source>
</reference>
<organism evidence="1 2">
    <name type="scientific">Streptomyces himalayensis subsp. himalayensis</name>
    <dbReference type="NCBI Taxonomy" id="2756131"/>
    <lineage>
        <taxon>Bacteria</taxon>
        <taxon>Bacillati</taxon>
        <taxon>Actinomycetota</taxon>
        <taxon>Actinomycetes</taxon>
        <taxon>Kitasatosporales</taxon>
        <taxon>Streptomycetaceae</taxon>
        <taxon>Streptomyces</taxon>
        <taxon>Streptomyces himalayensis</taxon>
    </lineage>
</organism>
<evidence type="ECO:0000313" key="1">
    <source>
        <dbReference type="EMBL" id="MBA2951611.1"/>
    </source>
</evidence>
<dbReference type="Proteomes" id="UP000545761">
    <property type="component" value="Unassembled WGS sequence"/>
</dbReference>
<protein>
    <submittedName>
        <fullName evidence="1">Uncharacterized protein</fullName>
    </submittedName>
</protein>
<accession>A0A7W0DUM3</accession>
<dbReference type="AlphaFoldDB" id="A0A7W0DUM3"/>
<dbReference type="EMBL" id="JACEHE010000050">
    <property type="protein sequence ID" value="MBA2951611.1"/>
    <property type="molecule type" value="Genomic_DNA"/>
</dbReference>
<evidence type="ECO:0000313" key="2">
    <source>
        <dbReference type="Proteomes" id="UP000545761"/>
    </source>
</evidence>
<comment type="caution">
    <text evidence="1">The sequence shown here is derived from an EMBL/GenBank/DDBJ whole genome shotgun (WGS) entry which is preliminary data.</text>
</comment>
<gene>
    <name evidence="1" type="ORF">H1D24_39130</name>
</gene>